<dbReference type="EMBL" id="WKPJ01000002">
    <property type="protein sequence ID" value="MSA88099.1"/>
    <property type="molecule type" value="Genomic_DNA"/>
</dbReference>
<evidence type="ECO:0000256" key="2">
    <source>
        <dbReference type="SAM" id="SignalP"/>
    </source>
</evidence>
<accession>A0A6N7S2X0</accession>
<gene>
    <name evidence="4" type="ORF">GKD88_01775</name>
    <name evidence="3" type="ORF">GKE08_01975</name>
</gene>
<keyword evidence="1 2" id="KW-0732">Signal</keyword>
<keyword evidence="6" id="KW-1185">Reference proteome</keyword>
<dbReference type="InterPro" id="IPR012640">
    <property type="entry name" value="Membr_lipoprot_lipid_attach_CS"/>
</dbReference>
<dbReference type="RefSeq" id="WP_154237736.1">
    <property type="nucleotide sequence ID" value="NZ_CALJPI010000023.1"/>
</dbReference>
<evidence type="ECO:0000313" key="5">
    <source>
        <dbReference type="Proteomes" id="UP000433575"/>
    </source>
</evidence>
<comment type="caution">
    <text evidence="3">The sequence shown here is derived from an EMBL/GenBank/DDBJ whole genome shotgun (WGS) entry which is preliminary data.</text>
</comment>
<organism evidence="3 5">
    <name type="scientific">Holdemania massiliensis</name>
    <dbReference type="NCBI Taxonomy" id="1468449"/>
    <lineage>
        <taxon>Bacteria</taxon>
        <taxon>Bacillati</taxon>
        <taxon>Bacillota</taxon>
        <taxon>Erysipelotrichia</taxon>
        <taxon>Erysipelotrichales</taxon>
        <taxon>Erysipelotrichaceae</taxon>
        <taxon>Holdemania</taxon>
    </lineage>
</organism>
<dbReference type="Proteomes" id="UP000433575">
    <property type="component" value="Unassembled WGS sequence"/>
</dbReference>
<dbReference type="EMBL" id="WKPI01000002">
    <property type="protein sequence ID" value="MSC31854.1"/>
    <property type="molecule type" value="Genomic_DNA"/>
</dbReference>
<evidence type="ECO:0000313" key="4">
    <source>
        <dbReference type="EMBL" id="MSC31854.1"/>
    </source>
</evidence>
<dbReference type="Pfam" id="PF08139">
    <property type="entry name" value="LPAM_1"/>
    <property type="match status" value="1"/>
</dbReference>
<protein>
    <recommendedName>
        <fullName evidence="7">Lipoprotein</fullName>
    </recommendedName>
</protein>
<reference evidence="5 6" key="1">
    <citation type="journal article" date="2019" name="Nat. Med.">
        <title>A library of human gut bacterial isolates paired with longitudinal multiomics data enables mechanistic microbiome research.</title>
        <authorList>
            <person name="Poyet M."/>
            <person name="Groussin M."/>
            <person name="Gibbons S.M."/>
            <person name="Avila-Pacheco J."/>
            <person name="Jiang X."/>
            <person name="Kearney S.M."/>
            <person name="Perrotta A.R."/>
            <person name="Berdy B."/>
            <person name="Zhao S."/>
            <person name="Lieberman T.D."/>
            <person name="Swanson P.K."/>
            <person name="Smith M."/>
            <person name="Roesemann S."/>
            <person name="Alexander J.E."/>
            <person name="Rich S.A."/>
            <person name="Livny J."/>
            <person name="Vlamakis H."/>
            <person name="Clish C."/>
            <person name="Bullock K."/>
            <person name="Deik A."/>
            <person name="Scott J."/>
            <person name="Pierce K.A."/>
            <person name="Xavier R.J."/>
            <person name="Alm E.J."/>
        </authorList>
    </citation>
    <scope>NUCLEOTIDE SEQUENCE [LARGE SCALE GENOMIC DNA]</scope>
    <source>
        <strain evidence="3 5">BIOML-A4</strain>
        <strain evidence="4 6">BIOML-A5</strain>
    </source>
</reference>
<dbReference type="PROSITE" id="PS51257">
    <property type="entry name" value="PROKAR_LIPOPROTEIN"/>
    <property type="match status" value="1"/>
</dbReference>
<sequence length="193" mass="22052">MRKILFLFLSILFLAGCSSRQEASSLPSSKPEPTLSSAPTPIVEQEEPLFSNYPETITAFVCHQWKETDIDNRFRLPEGESDFLRDSLVFMLYPLDDGYARIHITSRIETEYGEWIDGDYISLGDHAYSFTVQYAHCTESGFDGCSMNSFGVEGDELPGYFVIQNKTLYYLAESDDFSNYENYPACEFYFSGK</sequence>
<evidence type="ECO:0000256" key="1">
    <source>
        <dbReference type="ARBA" id="ARBA00022729"/>
    </source>
</evidence>
<feature type="signal peptide" evidence="2">
    <location>
        <begin position="1"/>
        <end position="23"/>
    </location>
</feature>
<name>A0A6N7S2X0_9FIRM</name>
<dbReference type="Proteomes" id="UP000480929">
    <property type="component" value="Unassembled WGS sequence"/>
</dbReference>
<dbReference type="OrthoDB" id="1654813at2"/>
<feature type="chain" id="PRO_5038962658" description="Lipoprotein" evidence="2">
    <location>
        <begin position="24"/>
        <end position="193"/>
    </location>
</feature>
<dbReference type="AlphaFoldDB" id="A0A6N7S2X0"/>
<proteinExistence type="predicted"/>
<evidence type="ECO:0000313" key="3">
    <source>
        <dbReference type="EMBL" id="MSA88099.1"/>
    </source>
</evidence>
<evidence type="ECO:0000313" key="6">
    <source>
        <dbReference type="Proteomes" id="UP000480929"/>
    </source>
</evidence>
<evidence type="ECO:0008006" key="7">
    <source>
        <dbReference type="Google" id="ProtNLM"/>
    </source>
</evidence>